<evidence type="ECO:0000313" key="1">
    <source>
        <dbReference type="EMBL" id="KKN19279.1"/>
    </source>
</evidence>
<name>A0A0F9NN44_9ZZZZ</name>
<dbReference type="Pfam" id="PF13479">
    <property type="entry name" value="AAA_24"/>
    <property type="match status" value="1"/>
</dbReference>
<comment type="caution">
    <text evidence="1">The sequence shown here is derived from an EMBL/GenBank/DDBJ whole genome shotgun (WGS) entry which is preliminary data.</text>
</comment>
<dbReference type="AlphaFoldDB" id="A0A0F9NN44"/>
<proteinExistence type="predicted"/>
<reference evidence="1" key="1">
    <citation type="journal article" date="2015" name="Nature">
        <title>Complex archaea that bridge the gap between prokaryotes and eukaryotes.</title>
        <authorList>
            <person name="Spang A."/>
            <person name="Saw J.H."/>
            <person name="Jorgensen S.L."/>
            <person name="Zaremba-Niedzwiedzka K."/>
            <person name="Martijn J."/>
            <person name="Lind A.E."/>
            <person name="van Eijk R."/>
            <person name="Schleper C."/>
            <person name="Guy L."/>
            <person name="Ettema T.J."/>
        </authorList>
    </citation>
    <scope>NUCLEOTIDE SEQUENCE</scope>
</reference>
<accession>A0A0F9NN44</accession>
<dbReference type="EMBL" id="LAZR01003350">
    <property type="protein sequence ID" value="KKN19279.1"/>
    <property type="molecule type" value="Genomic_DNA"/>
</dbReference>
<gene>
    <name evidence="1" type="ORF">LCGC14_0947440</name>
</gene>
<organism evidence="1">
    <name type="scientific">marine sediment metagenome</name>
    <dbReference type="NCBI Taxonomy" id="412755"/>
    <lineage>
        <taxon>unclassified sequences</taxon>
        <taxon>metagenomes</taxon>
        <taxon>ecological metagenomes</taxon>
    </lineage>
</organism>
<protein>
    <submittedName>
        <fullName evidence="1">Uncharacterized protein</fullName>
    </submittedName>
</protein>
<sequence>MNDYIGISAICGDEGTGKTTMALTFPKPLRHFDVDVGGYRRAAWRLATEDRESKSYPMPIQTNKLMGQTVVSSRIQVPKKVEGMKAMWQDIITDFVAACQDTAVKTIVLDSSTLLWNICHKSTLEEIQEKQLAKHKKDRPNIPFDENDYRERLQPIEYGTANDRMRTILHTARSYQKNLVLVHYPTDEYGTIADSKGNMVEGKTGRIVLDGFKETVKLVDLVVWTSVKEIMKEGVKEKQPIAKITKCGIEGMGLSAVGLEVEATYEGIINLKNLMQGR</sequence>